<feature type="region of interest" description="Disordered" evidence="13">
    <location>
        <begin position="1"/>
        <end position="45"/>
    </location>
</feature>
<dbReference type="InterPro" id="IPR039652">
    <property type="entry name" value="Coatomer_zeta"/>
</dbReference>
<keyword evidence="4 12" id="KW-0813">Transport</keyword>
<keyword evidence="5 12" id="KW-0963">Cytoplasm</keyword>
<evidence type="ECO:0000256" key="5">
    <source>
        <dbReference type="ARBA" id="ARBA00022490"/>
    </source>
</evidence>
<feature type="compositionally biased region" description="Polar residues" evidence="13">
    <location>
        <begin position="239"/>
        <end position="267"/>
    </location>
</feature>
<reference evidence="15" key="1">
    <citation type="submission" date="2025-08" db="UniProtKB">
        <authorList>
            <consortium name="Ensembl"/>
        </authorList>
    </citation>
    <scope>IDENTIFICATION</scope>
</reference>
<evidence type="ECO:0000256" key="11">
    <source>
        <dbReference type="ARBA" id="ARBA00045555"/>
    </source>
</evidence>
<dbReference type="Pfam" id="PF01217">
    <property type="entry name" value="Clat_adaptor_s"/>
    <property type="match status" value="2"/>
</dbReference>
<evidence type="ECO:0000256" key="3">
    <source>
        <dbReference type="ARBA" id="ARBA00011775"/>
    </source>
</evidence>
<comment type="subcellular location">
    <subcellularLocation>
        <location evidence="12">Cytoplasm</location>
    </subcellularLocation>
    <subcellularLocation>
        <location evidence="1 12">Golgi apparatus membrane</location>
        <topology evidence="1 12">Peripheral membrane protein</topology>
        <orientation evidence="1 12">Cytoplasmic side</orientation>
    </subcellularLocation>
    <subcellularLocation>
        <location evidence="12">Cytoplasmic vesicle</location>
        <location evidence="12">COPI-coated vesicle membrane</location>
        <topology evidence="12">Peripheral membrane protein</topology>
        <orientation evidence="12">Cytoplasmic side</orientation>
    </subcellularLocation>
</comment>
<feature type="compositionally biased region" description="Basic and acidic residues" evidence="13">
    <location>
        <begin position="1"/>
        <end position="10"/>
    </location>
</feature>
<dbReference type="Ensembl" id="ENSACOT00000004322.1">
    <property type="protein sequence ID" value="ENSACOP00000004158.1"/>
    <property type="gene ID" value="ENSACOG00000002906.1"/>
</dbReference>
<dbReference type="GO" id="GO:0000139">
    <property type="term" value="C:Golgi membrane"/>
    <property type="evidence" value="ECO:0007669"/>
    <property type="project" value="UniProtKB-SubCell"/>
</dbReference>
<dbReference type="GO" id="GO:0006891">
    <property type="term" value="P:intra-Golgi vesicle-mediated transport"/>
    <property type="evidence" value="ECO:0007669"/>
    <property type="project" value="TreeGrafter"/>
</dbReference>
<feature type="domain" description="AP complex mu/sigma subunit" evidence="14">
    <location>
        <begin position="166"/>
        <end position="208"/>
    </location>
</feature>
<evidence type="ECO:0000313" key="16">
    <source>
        <dbReference type="Proteomes" id="UP000694522"/>
    </source>
</evidence>
<evidence type="ECO:0000256" key="13">
    <source>
        <dbReference type="SAM" id="MobiDB-lite"/>
    </source>
</evidence>
<keyword evidence="9 12" id="KW-0472">Membrane</keyword>
<dbReference type="PANTHER" id="PTHR11043:SF0">
    <property type="entry name" value="COATOMER SUBUNIT ZETA"/>
    <property type="match status" value="1"/>
</dbReference>
<dbReference type="SUPFAM" id="SSF64356">
    <property type="entry name" value="SNARE-like"/>
    <property type="match status" value="1"/>
</dbReference>
<dbReference type="GO" id="GO:0006890">
    <property type="term" value="P:retrograde vesicle-mediated transport, Golgi to endoplasmic reticulum"/>
    <property type="evidence" value="ECO:0007669"/>
    <property type="project" value="UniProtKB-UniRule"/>
</dbReference>
<organism evidence="15 16">
    <name type="scientific">Amazona collaria</name>
    <name type="common">yellow-billed parrot</name>
    <dbReference type="NCBI Taxonomy" id="241587"/>
    <lineage>
        <taxon>Eukaryota</taxon>
        <taxon>Metazoa</taxon>
        <taxon>Chordata</taxon>
        <taxon>Craniata</taxon>
        <taxon>Vertebrata</taxon>
        <taxon>Euteleostomi</taxon>
        <taxon>Archelosauria</taxon>
        <taxon>Archosauria</taxon>
        <taxon>Dinosauria</taxon>
        <taxon>Saurischia</taxon>
        <taxon>Theropoda</taxon>
        <taxon>Coelurosauria</taxon>
        <taxon>Aves</taxon>
        <taxon>Neognathae</taxon>
        <taxon>Neoaves</taxon>
        <taxon>Telluraves</taxon>
        <taxon>Australaves</taxon>
        <taxon>Psittaciformes</taxon>
        <taxon>Psittacidae</taxon>
        <taxon>Amazona</taxon>
    </lineage>
</organism>
<keyword evidence="7 12" id="KW-0653">Protein transport</keyword>
<dbReference type="InterPro" id="IPR022775">
    <property type="entry name" value="AP_mu_sigma_su"/>
</dbReference>
<dbReference type="Proteomes" id="UP000694522">
    <property type="component" value="Unplaced"/>
</dbReference>
<evidence type="ECO:0000256" key="6">
    <source>
        <dbReference type="ARBA" id="ARBA00022892"/>
    </source>
</evidence>
<accession>A0A8B9IT56</accession>
<dbReference type="AlphaFoldDB" id="A0A8B9IT56"/>
<evidence type="ECO:0000313" key="15">
    <source>
        <dbReference type="Ensembl" id="ENSACOP00000004158.1"/>
    </source>
</evidence>
<keyword evidence="6 12" id="KW-0931">ER-Golgi transport</keyword>
<dbReference type="GO" id="GO:0030126">
    <property type="term" value="C:COPI vesicle coat"/>
    <property type="evidence" value="ECO:0007669"/>
    <property type="project" value="UniProtKB-UniRule"/>
</dbReference>
<keyword evidence="10 12" id="KW-0968">Cytoplasmic vesicle</keyword>
<name>A0A8B9IT56_9PSIT</name>
<evidence type="ECO:0000256" key="9">
    <source>
        <dbReference type="ARBA" id="ARBA00023136"/>
    </source>
</evidence>
<dbReference type="Gene3D" id="3.30.450.60">
    <property type="match status" value="1"/>
</dbReference>
<evidence type="ECO:0000256" key="8">
    <source>
        <dbReference type="ARBA" id="ARBA00023034"/>
    </source>
</evidence>
<feature type="domain" description="AP complex mu/sigma subunit" evidence="14">
    <location>
        <begin position="52"/>
        <end position="139"/>
    </location>
</feature>
<evidence type="ECO:0000256" key="2">
    <source>
        <dbReference type="ARBA" id="ARBA00006972"/>
    </source>
</evidence>
<protein>
    <recommendedName>
        <fullName evidence="12">Coatomer subunit zeta</fullName>
    </recommendedName>
</protein>
<dbReference type="GO" id="GO:0006886">
    <property type="term" value="P:intracellular protein transport"/>
    <property type="evidence" value="ECO:0007669"/>
    <property type="project" value="TreeGrafter"/>
</dbReference>
<evidence type="ECO:0000256" key="12">
    <source>
        <dbReference type="RuleBase" id="RU366053"/>
    </source>
</evidence>
<evidence type="ECO:0000256" key="4">
    <source>
        <dbReference type="ARBA" id="ARBA00022448"/>
    </source>
</evidence>
<keyword evidence="16" id="KW-1185">Reference proteome</keyword>
<sequence length="267" mass="28793">MRKRNGKEWGEPGGGAGRDKGAAGGPQYPEPEGGGGCPGLSPPGPQEPSLYTVKALLVLDSLGQRLLAKYYDSTFPTAKEQSAFERSIFMQSQRAGGEVASMQGLTVVYRSSGDLCFYVVGGGQENELMLLSVLTCLLDLQRHGETEAGHPGMRGSGSRRLTWDQKEVEKRWLLDNMEGTFLVVDEIVDRGVILESDPQQVVQRLSLRVRAPILLHGLPLSCLLPAPSSPSLPPRSPSQHPTASSSLTTCQAARSRRTQGTATNKQH</sequence>
<proteinExistence type="inferred from homology"/>
<dbReference type="InterPro" id="IPR011012">
    <property type="entry name" value="Longin-like_dom_sf"/>
</dbReference>
<evidence type="ECO:0000256" key="10">
    <source>
        <dbReference type="ARBA" id="ARBA00023329"/>
    </source>
</evidence>
<evidence type="ECO:0000256" key="1">
    <source>
        <dbReference type="ARBA" id="ARBA00004255"/>
    </source>
</evidence>
<evidence type="ECO:0000259" key="14">
    <source>
        <dbReference type="Pfam" id="PF01217"/>
    </source>
</evidence>
<feature type="region of interest" description="Disordered" evidence="13">
    <location>
        <begin position="228"/>
        <end position="267"/>
    </location>
</feature>
<evidence type="ECO:0000256" key="7">
    <source>
        <dbReference type="ARBA" id="ARBA00022927"/>
    </source>
</evidence>
<keyword evidence="8 12" id="KW-0333">Golgi apparatus</keyword>
<comment type="subunit">
    <text evidence="3 12">Oligomeric complex that consists of at least the alpha, beta, beta', gamma, delta, epsilon and zeta subunits.</text>
</comment>
<dbReference type="PANTHER" id="PTHR11043">
    <property type="entry name" value="ZETA-COAT PROTEIN"/>
    <property type="match status" value="1"/>
</dbReference>
<comment type="function">
    <text evidence="11">The coatomer is a cytosolic protein complex that binds to dilysine motifs and reversibly associates with Golgi non-clathrin-coated vesicles, which further mediate biosynthetic protein transport from the ER, via the Golgi up to the trans Golgi network. Coatomer complex is required for budding from Golgi membranes, and is essential for the retrograde Golgi-to-ER transport of dilysine-tagged proteins. The zeta subunit may be involved in regulating the coat assembly and, hence, the rate of biosynthetic protein transport due to its association-dissociation properties with the coatomer complex.</text>
</comment>
<reference evidence="15" key="2">
    <citation type="submission" date="2025-09" db="UniProtKB">
        <authorList>
            <consortium name="Ensembl"/>
        </authorList>
    </citation>
    <scope>IDENTIFICATION</scope>
</reference>
<comment type="similarity">
    <text evidence="2 12">Belongs to the adaptor complexes small subunit family.</text>
</comment>